<organism evidence="5 6">
    <name type="scientific">Anopheles dirus</name>
    <dbReference type="NCBI Taxonomy" id="7168"/>
    <lineage>
        <taxon>Eukaryota</taxon>
        <taxon>Metazoa</taxon>
        <taxon>Ecdysozoa</taxon>
        <taxon>Arthropoda</taxon>
        <taxon>Hexapoda</taxon>
        <taxon>Insecta</taxon>
        <taxon>Pterygota</taxon>
        <taxon>Neoptera</taxon>
        <taxon>Endopterygota</taxon>
        <taxon>Diptera</taxon>
        <taxon>Nematocera</taxon>
        <taxon>Culicoidea</taxon>
        <taxon>Culicidae</taxon>
        <taxon>Anophelinae</taxon>
        <taxon>Anopheles</taxon>
    </lineage>
</organism>
<dbReference type="Proteomes" id="UP000075884">
    <property type="component" value="Unassembled WGS sequence"/>
</dbReference>
<name>A0A182NEZ2_9DIPT</name>
<dbReference type="Gene3D" id="2.40.10.10">
    <property type="entry name" value="Trypsin-like serine proteases"/>
    <property type="match status" value="4"/>
</dbReference>
<dbReference type="VEuPathDB" id="VectorBase:ADIR006214"/>
<dbReference type="InterPro" id="IPR009003">
    <property type="entry name" value="Peptidase_S1_PA"/>
</dbReference>
<dbReference type="CDD" id="cd00190">
    <property type="entry name" value="Tryp_SPc"/>
    <property type="match status" value="2"/>
</dbReference>
<dbReference type="GO" id="GO:0006508">
    <property type="term" value="P:proteolysis"/>
    <property type="evidence" value="ECO:0007669"/>
    <property type="project" value="InterPro"/>
</dbReference>
<evidence type="ECO:0000256" key="2">
    <source>
        <dbReference type="ARBA" id="ARBA00024195"/>
    </source>
</evidence>
<dbReference type="PANTHER" id="PTHR24252">
    <property type="entry name" value="ACROSIN-RELATED"/>
    <property type="match status" value="1"/>
</dbReference>
<dbReference type="PROSITE" id="PS50240">
    <property type="entry name" value="TRYPSIN_DOM"/>
    <property type="match status" value="2"/>
</dbReference>
<dbReference type="GO" id="GO:0004252">
    <property type="term" value="F:serine-type endopeptidase activity"/>
    <property type="evidence" value="ECO:0007669"/>
    <property type="project" value="InterPro"/>
</dbReference>
<dbReference type="FunFam" id="2.40.10.10:FF:000068">
    <property type="entry name" value="transmembrane protease serine 2"/>
    <property type="match status" value="2"/>
</dbReference>
<dbReference type="EnsemblMetazoa" id="ADIR006214-RA">
    <property type="protein sequence ID" value="ADIR006214-PA"/>
    <property type="gene ID" value="ADIR006214"/>
</dbReference>
<dbReference type="STRING" id="7168.A0A182NEZ2"/>
<feature type="domain" description="Peptidase S1" evidence="4">
    <location>
        <begin position="523"/>
        <end position="763"/>
    </location>
</feature>
<dbReference type="SMART" id="SM00020">
    <property type="entry name" value="Tryp_SPc"/>
    <property type="match status" value="2"/>
</dbReference>
<dbReference type="SUPFAM" id="SSF50494">
    <property type="entry name" value="Trypsin-like serine proteases"/>
    <property type="match status" value="3"/>
</dbReference>
<evidence type="ECO:0000313" key="6">
    <source>
        <dbReference type="Proteomes" id="UP000075884"/>
    </source>
</evidence>
<evidence type="ECO:0000313" key="5">
    <source>
        <dbReference type="EnsemblMetazoa" id="ADIR006214-PA"/>
    </source>
</evidence>
<dbReference type="InterPro" id="IPR001314">
    <property type="entry name" value="Peptidase_S1A"/>
</dbReference>
<keyword evidence="6" id="KW-1185">Reference proteome</keyword>
<reference evidence="6" key="1">
    <citation type="submission" date="2013-03" db="EMBL/GenBank/DDBJ databases">
        <title>The Genome Sequence of Anopheles dirus WRAIR2.</title>
        <authorList>
            <consortium name="The Broad Institute Genomics Platform"/>
            <person name="Neafsey D.E."/>
            <person name="Walton C."/>
            <person name="Walker B."/>
            <person name="Young S.K."/>
            <person name="Zeng Q."/>
            <person name="Gargeya S."/>
            <person name="Fitzgerald M."/>
            <person name="Haas B."/>
            <person name="Abouelleil A."/>
            <person name="Allen A.W."/>
            <person name="Alvarado L."/>
            <person name="Arachchi H.M."/>
            <person name="Berlin A.M."/>
            <person name="Chapman S.B."/>
            <person name="Gainer-Dewar J."/>
            <person name="Goldberg J."/>
            <person name="Griggs A."/>
            <person name="Gujja S."/>
            <person name="Hansen M."/>
            <person name="Howarth C."/>
            <person name="Imamovic A."/>
            <person name="Ireland A."/>
            <person name="Larimer J."/>
            <person name="McCowan C."/>
            <person name="Murphy C."/>
            <person name="Pearson M."/>
            <person name="Poon T.W."/>
            <person name="Priest M."/>
            <person name="Roberts A."/>
            <person name="Saif S."/>
            <person name="Shea T."/>
            <person name="Sisk P."/>
            <person name="Sykes S."/>
            <person name="Wortman J."/>
            <person name="Nusbaum C."/>
            <person name="Birren B."/>
        </authorList>
    </citation>
    <scope>NUCLEOTIDE SEQUENCE [LARGE SCALE GENOMIC DNA]</scope>
    <source>
        <strain evidence="6">WRAIR2</strain>
    </source>
</reference>
<evidence type="ECO:0000256" key="3">
    <source>
        <dbReference type="SAM" id="SignalP"/>
    </source>
</evidence>
<evidence type="ECO:0000256" key="1">
    <source>
        <dbReference type="ARBA" id="ARBA00023157"/>
    </source>
</evidence>
<evidence type="ECO:0000259" key="4">
    <source>
        <dbReference type="PROSITE" id="PS50240"/>
    </source>
</evidence>
<proteinExistence type="inferred from homology"/>
<dbReference type="InterPro" id="IPR001254">
    <property type="entry name" value="Trypsin_dom"/>
</dbReference>
<feature type="signal peptide" evidence="3">
    <location>
        <begin position="1"/>
        <end position="25"/>
    </location>
</feature>
<dbReference type="AlphaFoldDB" id="A0A182NEZ2"/>
<keyword evidence="3" id="KW-0732">Signal</keyword>
<keyword evidence="1" id="KW-1015">Disulfide bond</keyword>
<dbReference type="Pfam" id="PF00089">
    <property type="entry name" value="Trypsin"/>
    <property type="match status" value="3"/>
</dbReference>
<dbReference type="InterPro" id="IPR043504">
    <property type="entry name" value="Peptidase_S1_PA_chymotrypsin"/>
</dbReference>
<dbReference type="PANTHER" id="PTHR24252:SF7">
    <property type="entry name" value="HYALIN"/>
    <property type="match status" value="1"/>
</dbReference>
<feature type="domain" description="Peptidase S1" evidence="4">
    <location>
        <begin position="242"/>
        <end position="483"/>
    </location>
</feature>
<comment type="similarity">
    <text evidence="2">Belongs to the peptidase S1 family. CLIP subfamily.</text>
</comment>
<accession>A0A182NEZ2</accession>
<feature type="chain" id="PRO_5008129770" description="Peptidase S1 domain-containing protein" evidence="3">
    <location>
        <begin position="26"/>
        <end position="764"/>
    </location>
</feature>
<dbReference type="PRINTS" id="PR00722">
    <property type="entry name" value="CHYMOTRYPSIN"/>
</dbReference>
<sequence length="764" mass="81256">MLSWKSSLFVLVAVLLCVQLNTVAGAPRIVLFADSIPTDDLQPTPQPYSQNSLRDMLQAAAVVRRCAATILNPNWLLTSGHCTTGLGPFDTLSIVCGVRMYRTVVEIVPHPNSGAGNPLANDLALLVEATMLSSCECHLRLGPNLAAYLTDASICTDNGAVPEPFDWCDSGAPVMLATDLQPYNLLAVSSWTVAPCNASSLSVSVRVASHLDWILDVIGSNTVVVWAFALVLGVGAAPDRRIFGGTDAFEGELPYQVSIQRAFLTSRTHVCGGTILNQLHVLTAASCFWTDSTSRFEIVAGNLRIDRAADTQQVLGVFWIRMHPGYPGGTSSFDVAVIRTSSAFFFTELIRPVTLPAFDELPTGLVRVGGWGSSSTSILPGNNFSNVLQKINVPLVPWNECLSVLGGPGGPFDERNICTGPLSGGISTCTGDAGGGAVQHLAGDVFLQVGIITWNVLPCGGINTPSIYTRVSAFADWIQANSALRQKVNSLVNSLALKTFVYNELSFSSEATNDGDKRAQQRIMGGVRAFPGEFPAMVSIQRLVLVLASHVCGGSVLNQFHVLTAAECFFTNQNSRYRVQAGKVLLNSFEPTEQTINVLRFTMHPQYDGTVSPFDIAIARLASPFGYTQYITPILLPTVDAIPDGIVKFAGWGSTTNGLLPSMPDQLQMFQVGIVPNEQCQVMMGGSVGSGPVTERNVCLGPATGGIGACSGDAGGAAIQQINGLDTIVGIISWQVSPCGQPGIPTITTRVSAFIEWINLNSQI</sequence>
<protein>
    <recommendedName>
        <fullName evidence="4">Peptidase S1 domain-containing protein</fullName>
    </recommendedName>
</protein>
<reference evidence="5" key="2">
    <citation type="submission" date="2020-05" db="UniProtKB">
        <authorList>
            <consortium name="EnsemblMetazoa"/>
        </authorList>
    </citation>
    <scope>IDENTIFICATION</scope>
    <source>
        <strain evidence="5">WRAIR2</strain>
    </source>
</reference>